<accession>A0A5N5X618</accession>
<evidence type="ECO:0000313" key="3">
    <source>
        <dbReference type="Proteomes" id="UP000326565"/>
    </source>
</evidence>
<proteinExistence type="predicted"/>
<protein>
    <recommendedName>
        <fullName evidence="4">F-box domain-containing protein</fullName>
    </recommendedName>
</protein>
<feature type="compositionally biased region" description="Acidic residues" evidence="1">
    <location>
        <begin position="443"/>
        <end position="456"/>
    </location>
</feature>
<sequence>MFNPKRNSSPIIDCTTLPPEIFETILTYLDIGTVKALRLTDRKLAEKCIGPRFLGSIQQPIFDVSSQNLRSLCALACNPALSKKIYSLTFLATSLDSSELEKNVKSGKHTVRLSRGPFFSATEITYSPEELSNAKSGLNWLRKQQKARANESSSEMTELLQLAFKRFSELDSIHLDGAVIIGRTQRGSAWNGEWHPLWMRASHVFSLVVTAMVQSGASVKKLDAYRSTPRCCIPSGDITTYALDLNSKQLEILNKGLESLKLSMSGEVQNTLDIAEPDEDTLSEYEKASRSTFGSSRGHLSRDDPRAVLADGTPGITSLLKSAPALRELDLSFRHTLKDGKLDSYDRIIESIARETQFPTLEKCALSGFLAKGESILLFLQKHPDLRSFTLHECTLTTGSWTPIFSHLDQSMPRLENLSLSNLYGKHMQNPKHASRVAHLDSNDEEEEEEEDEQEVDGMVNLQPIWDTHQPPRGTSFPTTQGKCVHTKSFNREELKKGLVFRPINMGRGRPLGSPELMRWRNFRRAVYGPP</sequence>
<dbReference type="OrthoDB" id="3886018at2759"/>
<dbReference type="InterPro" id="IPR032675">
    <property type="entry name" value="LRR_dom_sf"/>
</dbReference>
<dbReference type="SUPFAM" id="SSF52047">
    <property type="entry name" value="RNI-like"/>
    <property type="match status" value="1"/>
</dbReference>
<reference evidence="2 3" key="1">
    <citation type="submission" date="2019-04" db="EMBL/GenBank/DDBJ databases">
        <title>Friends and foes A comparative genomics study of 23 Aspergillus species from section Flavi.</title>
        <authorList>
            <consortium name="DOE Joint Genome Institute"/>
            <person name="Kjaerbolling I."/>
            <person name="Vesth T."/>
            <person name="Frisvad J.C."/>
            <person name="Nybo J.L."/>
            <person name="Theobald S."/>
            <person name="Kildgaard S."/>
            <person name="Isbrandt T."/>
            <person name="Kuo A."/>
            <person name="Sato A."/>
            <person name="Lyhne E.K."/>
            <person name="Kogle M.E."/>
            <person name="Wiebenga A."/>
            <person name="Kun R.S."/>
            <person name="Lubbers R.J."/>
            <person name="Makela M.R."/>
            <person name="Barry K."/>
            <person name="Chovatia M."/>
            <person name="Clum A."/>
            <person name="Daum C."/>
            <person name="Haridas S."/>
            <person name="He G."/>
            <person name="LaButti K."/>
            <person name="Lipzen A."/>
            <person name="Mondo S."/>
            <person name="Riley R."/>
            <person name="Salamov A."/>
            <person name="Simmons B.A."/>
            <person name="Magnuson J.K."/>
            <person name="Henrissat B."/>
            <person name="Mortensen U.H."/>
            <person name="Larsen T.O."/>
            <person name="Devries R.P."/>
            <person name="Grigoriev I.V."/>
            <person name="Machida M."/>
            <person name="Baker S.E."/>
            <person name="Andersen M.R."/>
        </authorList>
    </citation>
    <scope>NUCLEOTIDE SEQUENCE [LARGE SCALE GENOMIC DNA]</scope>
    <source>
        <strain evidence="2 3">CBS 151.66</strain>
    </source>
</reference>
<keyword evidence="3" id="KW-1185">Reference proteome</keyword>
<organism evidence="2 3">
    <name type="scientific">Aspergillus leporis</name>
    <dbReference type="NCBI Taxonomy" id="41062"/>
    <lineage>
        <taxon>Eukaryota</taxon>
        <taxon>Fungi</taxon>
        <taxon>Dikarya</taxon>
        <taxon>Ascomycota</taxon>
        <taxon>Pezizomycotina</taxon>
        <taxon>Eurotiomycetes</taxon>
        <taxon>Eurotiomycetidae</taxon>
        <taxon>Eurotiales</taxon>
        <taxon>Aspergillaceae</taxon>
        <taxon>Aspergillus</taxon>
        <taxon>Aspergillus subgen. Circumdati</taxon>
    </lineage>
</organism>
<feature type="region of interest" description="Disordered" evidence="1">
    <location>
        <begin position="430"/>
        <end position="456"/>
    </location>
</feature>
<gene>
    <name evidence="2" type="ORF">BDV29DRAFT_170807</name>
</gene>
<dbReference type="Proteomes" id="UP000326565">
    <property type="component" value="Unassembled WGS sequence"/>
</dbReference>
<name>A0A5N5X618_9EURO</name>
<dbReference type="EMBL" id="ML732185">
    <property type="protein sequence ID" value="KAB8076119.1"/>
    <property type="molecule type" value="Genomic_DNA"/>
</dbReference>
<evidence type="ECO:0000256" key="1">
    <source>
        <dbReference type="SAM" id="MobiDB-lite"/>
    </source>
</evidence>
<dbReference type="AlphaFoldDB" id="A0A5N5X618"/>
<dbReference type="Gene3D" id="3.80.10.10">
    <property type="entry name" value="Ribonuclease Inhibitor"/>
    <property type="match status" value="1"/>
</dbReference>
<evidence type="ECO:0008006" key="4">
    <source>
        <dbReference type="Google" id="ProtNLM"/>
    </source>
</evidence>
<evidence type="ECO:0000313" key="2">
    <source>
        <dbReference type="EMBL" id="KAB8076119.1"/>
    </source>
</evidence>